<dbReference type="EMBL" id="MJEQ01002953">
    <property type="protein sequence ID" value="OIT26162.1"/>
    <property type="molecule type" value="Genomic_DNA"/>
</dbReference>
<sequence length="82" mass="9563">MVHYVDDEVNKGWSTVVHLKPRDLYEMGEGENEVPENEPFLVQDLDQFFDDVNDLILSREDEIDEVLGECNIENEIGEDEHI</sequence>
<evidence type="ECO:0000313" key="2">
    <source>
        <dbReference type="Proteomes" id="UP000187609"/>
    </source>
</evidence>
<dbReference type="AlphaFoldDB" id="A0A1J6K7R4"/>
<protein>
    <recommendedName>
        <fullName evidence="3">DUF4216 domain-containing protein</fullName>
    </recommendedName>
</protein>
<organism evidence="1 2">
    <name type="scientific">Nicotiana attenuata</name>
    <name type="common">Coyote tobacco</name>
    <dbReference type="NCBI Taxonomy" id="49451"/>
    <lineage>
        <taxon>Eukaryota</taxon>
        <taxon>Viridiplantae</taxon>
        <taxon>Streptophyta</taxon>
        <taxon>Embryophyta</taxon>
        <taxon>Tracheophyta</taxon>
        <taxon>Spermatophyta</taxon>
        <taxon>Magnoliopsida</taxon>
        <taxon>eudicotyledons</taxon>
        <taxon>Gunneridae</taxon>
        <taxon>Pentapetalae</taxon>
        <taxon>asterids</taxon>
        <taxon>lamiids</taxon>
        <taxon>Solanales</taxon>
        <taxon>Solanaceae</taxon>
        <taxon>Nicotianoideae</taxon>
        <taxon>Nicotianeae</taxon>
        <taxon>Nicotiana</taxon>
    </lineage>
</organism>
<comment type="caution">
    <text evidence="1">The sequence shown here is derived from an EMBL/GenBank/DDBJ whole genome shotgun (WGS) entry which is preliminary data.</text>
</comment>
<dbReference type="Proteomes" id="UP000187609">
    <property type="component" value="Unassembled WGS sequence"/>
</dbReference>
<evidence type="ECO:0000313" key="1">
    <source>
        <dbReference type="EMBL" id="OIT26162.1"/>
    </source>
</evidence>
<keyword evidence="2" id="KW-1185">Reference proteome</keyword>
<gene>
    <name evidence="1" type="ORF">A4A49_66005</name>
</gene>
<evidence type="ECO:0008006" key="3">
    <source>
        <dbReference type="Google" id="ProtNLM"/>
    </source>
</evidence>
<proteinExistence type="predicted"/>
<accession>A0A1J6K7R4</accession>
<name>A0A1J6K7R4_NICAT</name>
<dbReference type="Gramene" id="OIT26162">
    <property type="protein sequence ID" value="OIT26162"/>
    <property type="gene ID" value="A4A49_66005"/>
</dbReference>
<reference evidence="1" key="1">
    <citation type="submission" date="2016-11" db="EMBL/GenBank/DDBJ databases">
        <title>The genome of Nicotiana attenuata.</title>
        <authorList>
            <person name="Xu S."/>
            <person name="Brockmoeller T."/>
            <person name="Gaquerel E."/>
            <person name="Navarro A."/>
            <person name="Kuhl H."/>
            <person name="Gase K."/>
            <person name="Ling Z."/>
            <person name="Zhou W."/>
            <person name="Kreitzer C."/>
            <person name="Stanke M."/>
            <person name="Tang H."/>
            <person name="Lyons E."/>
            <person name="Pandey P."/>
            <person name="Pandey S.P."/>
            <person name="Timmermann B."/>
            <person name="Baldwin I.T."/>
        </authorList>
    </citation>
    <scope>NUCLEOTIDE SEQUENCE [LARGE SCALE GENOMIC DNA]</scope>
    <source>
        <strain evidence="1">UT</strain>
    </source>
</reference>